<dbReference type="Proteomes" id="UP000733379">
    <property type="component" value="Unassembled WGS sequence"/>
</dbReference>
<dbReference type="EMBL" id="JAHKNI010000001">
    <property type="protein sequence ID" value="MBU3060862.1"/>
    <property type="molecule type" value="Genomic_DNA"/>
</dbReference>
<protein>
    <submittedName>
        <fullName evidence="1">Uncharacterized protein</fullName>
    </submittedName>
</protein>
<keyword evidence="2" id="KW-1185">Reference proteome</keyword>
<evidence type="ECO:0000313" key="2">
    <source>
        <dbReference type="Proteomes" id="UP000733379"/>
    </source>
</evidence>
<dbReference type="RefSeq" id="WP_215915652.1">
    <property type="nucleotide sequence ID" value="NZ_JAHKNI010000001.1"/>
</dbReference>
<organism evidence="1 2">
    <name type="scientific">Nocardia albiluteola</name>
    <dbReference type="NCBI Taxonomy" id="2842303"/>
    <lineage>
        <taxon>Bacteria</taxon>
        <taxon>Bacillati</taxon>
        <taxon>Actinomycetota</taxon>
        <taxon>Actinomycetes</taxon>
        <taxon>Mycobacteriales</taxon>
        <taxon>Nocardiaceae</taxon>
        <taxon>Nocardia</taxon>
    </lineage>
</organism>
<evidence type="ECO:0000313" key="1">
    <source>
        <dbReference type="EMBL" id="MBU3060862.1"/>
    </source>
</evidence>
<sequence>MSDNTIVTIDAVPEADLAEQSIAAYPNDDELEPELPIAADREAAEADVLEQSIAVPYEDDYAEPTDY</sequence>
<comment type="caution">
    <text evidence="1">The sequence shown here is derived from an EMBL/GenBank/DDBJ whole genome shotgun (WGS) entry which is preliminary data.</text>
</comment>
<name>A0ABS6AS64_9NOCA</name>
<gene>
    <name evidence="1" type="ORF">KO481_04890</name>
</gene>
<proteinExistence type="predicted"/>
<accession>A0ABS6AS64</accession>
<reference evidence="1 2" key="1">
    <citation type="submission" date="2021-06" db="EMBL/GenBank/DDBJ databases">
        <title>Actinomycetes sequencing.</title>
        <authorList>
            <person name="Shan Q."/>
        </authorList>
    </citation>
    <scope>NUCLEOTIDE SEQUENCE [LARGE SCALE GENOMIC DNA]</scope>
    <source>
        <strain evidence="1 2">NEAU-G5</strain>
    </source>
</reference>